<comment type="caution">
    <text evidence="2">The sequence shown here is derived from an EMBL/GenBank/DDBJ whole genome shotgun (WGS) entry which is preliminary data.</text>
</comment>
<keyword evidence="1" id="KW-0472">Membrane</keyword>
<evidence type="ECO:0000313" key="3">
    <source>
        <dbReference type="Proteomes" id="UP000480275"/>
    </source>
</evidence>
<name>A0A6L5JVY8_RHOTE</name>
<sequence>MTSPVAPSGPLAKALAAVILAVLLVVGAMFSLVLIALVPLLVAIVGGWFWWKTRALRALVREQAAAGLGERPFESGGDIIEGEAVVVPDEARRDTSLPPPAR</sequence>
<reference evidence="2 3" key="1">
    <citation type="submission" date="2019-10" db="EMBL/GenBank/DDBJ databases">
        <title>Whole-genome sequence of the purple nonsulfur photosynthetic bacterium Rhodocyclus tenuis.</title>
        <authorList>
            <person name="Kyndt J.A."/>
            <person name="Meyer T.E."/>
        </authorList>
    </citation>
    <scope>NUCLEOTIDE SEQUENCE [LARGE SCALE GENOMIC DNA]</scope>
    <source>
        <strain evidence="2 3">DSM 110</strain>
    </source>
</reference>
<organism evidence="2 3">
    <name type="scientific">Rhodocyclus tenuis</name>
    <name type="common">Rhodospirillum tenue</name>
    <dbReference type="NCBI Taxonomy" id="1066"/>
    <lineage>
        <taxon>Bacteria</taxon>
        <taxon>Pseudomonadati</taxon>
        <taxon>Pseudomonadota</taxon>
        <taxon>Betaproteobacteria</taxon>
        <taxon>Rhodocyclales</taxon>
        <taxon>Rhodocyclaceae</taxon>
        <taxon>Rhodocyclus</taxon>
    </lineage>
</organism>
<evidence type="ECO:0000313" key="2">
    <source>
        <dbReference type="EMBL" id="MQY51399.1"/>
    </source>
</evidence>
<accession>A0A6L5JVY8</accession>
<dbReference type="Proteomes" id="UP000480275">
    <property type="component" value="Unassembled WGS sequence"/>
</dbReference>
<dbReference type="AlphaFoldDB" id="A0A6L5JVY8"/>
<keyword evidence="1" id="KW-0812">Transmembrane</keyword>
<feature type="transmembrane region" description="Helical" evidence="1">
    <location>
        <begin position="18"/>
        <end position="51"/>
    </location>
</feature>
<proteinExistence type="predicted"/>
<dbReference type="OrthoDB" id="8527801at2"/>
<dbReference type="EMBL" id="WIXJ01000003">
    <property type="protein sequence ID" value="MQY51399.1"/>
    <property type="molecule type" value="Genomic_DNA"/>
</dbReference>
<protein>
    <submittedName>
        <fullName evidence="2">Uncharacterized protein</fullName>
    </submittedName>
</protein>
<evidence type="ECO:0000256" key="1">
    <source>
        <dbReference type="SAM" id="Phobius"/>
    </source>
</evidence>
<keyword evidence="1" id="KW-1133">Transmembrane helix</keyword>
<gene>
    <name evidence="2" type="ORF">GHK24_06390</name>
</gene>